<evidence type="ECO:0000313" key="4">
    <source>
        <dbReference type="EMBL" id="MQW71434.1"/>
    </source>
</evidence>
<evidence type="ECO:0000256" key="2">
    <source>
        <dbReference type="ARBA" id="ARBA00022679"/>
    </source>
</evidence>
<reference evidence="4" key="1">
    <citation type="journal article" date="2013" name="Genome Biol.">
        <title>Comparative genomics of the core and accessory genomes of 48 Sinorhizobium strains comprising five genospecies.</title>
        <authorList>
            <person name="Sugawara M."/>
            <person name="Epstein B."/>
            <person name="Badgley B.D."/>
            <person name="Unno T."/>
            <person name="Xu L."/>
            <person name="Reese J."/>
            <person name="Gyaneshwar P."/>
            <person name="Denny R."/>
            <person name="Mudge J."/>
            <person name="Bharti A.K."/>
            <person name="Farmer A.D."/>
            <person name="May G.D."/>
            <person name="Woodward J.E."/>
            <person name="Medigue C."/>
            <person name="Vallenet D."/>
            <person name="Lajus A."/>
            <person name="Rouy Z."/>
            <person name="Martinez-Vaz B."/>
            <person name="Tiffin P."/>
            <person name="Young N.D."/>
            <person name="Sadowsky M.J."/>
        </authorList>
    </citation>
    <scope>NUCLEOTIDE SEQUENCE</scope>
    <source>
        <strain evidence="4">M1</strain>
    </source>
</reference>
<gene>
    <name evidence="4" type="ORF">GHJ91_20350</name>
</gene>
<dbReference type="InterPro" id="IPR029063">
    <property type="entry name" value="SAM-dependent_MTases_sf"/>
</dbReference>
<dbReference type="PANTHER" id="PTHR43861">
    <property type="entry name" value="TRANS-ACONITATE 2-METHYLTRANSFERASE-RELATED"/>
    <property type="match status" value="1"/>
</dbReference>
<dbReference type="Pfam" id="PF13649">
    <property type="entry name" value="Methyltransf_25"/>
    <property type="match status" value="1"/>
</dbReference>
<dbReference type="GO" id="GO:0032259">
    <property type="term" value="P:methylation"/>
    <property type="evidence" value="ECO:0007669"/>
    <property type="project" value="UniProtKB-KW"/>
</dbReference>
<keyword evidence="2 4" id="KW-0808">Transferase</keyword>
<dbReference type="RefSeq" id="WP_024311479.1">
    <property type="nucleotide sequence ID" value="NZ_CP140886.1"/>
</dbReference>
<dbReference type="SUPFAM" id="SSF53335">
    <property type="entry name" value="S-adenosyl-L-methionine-dependent methyltransferases"/>
    <property type="match status" value="1"/>
</dbReference>
<organism evidence="4">
    <name type="scientific">Sinorhizobium medicae</name>
    <dbReference type="NCBI Taxonomy" id="110321"/>
    <lineage>
        <taxon>Bacteria</taxon>
        <taxon>Pseudomonadati</taxon>
        <taxon>Pseudomonadota</taxon>
        <taxon>Alphaproteobacteria</taxon>
        <taxon>Hyphomicrobiales</taxon>
        <taxon>Rhizobiaceae</taxon>
        <taxon>Sinorhizobium/Ensifer group</taxon>
        <taxon>Sinorhizobium</taxon>
    </lineage>
</organism>
<comment type="caution">
    <text evidence="4">The sequence shown here is derived from an EMBL/GenBank/DDBJ whole genome shotgun (WGS) entry which is preliminary data.</text>
</comment>
<dbReference type="CDD" id="cd02440">
    <property type="entry name" value="AdoMet_MTases"/>
    <property type="match status" value="1"/>
</dbReference>
<keyword evidence="1 4" id="KW-0489">Methyltransferase</keyword>
<protein>
    <submittedName>
        <fullName evidence="4">Methyltransferase domain-containing protein</fullName>
    </submittedName>
</protein>
<sequence>MPPFDSDHTSQFYRENAACYASRPRRAPDTRLDTFLSRLRPGAAVLELGCGGGQDSAYMIAKGFDVTPTDGSPELAAEASRLLGRKIAVLRFEELRWRDAFDGVWAEACLLHVPRAGLVGVLGRILDALKDGGVLAASFKSGKAEGRDCFGRFFNYPSRDVLVRLFDEAGWPEVDVAETEGSGYDGAPTLWLHATAVKLRK</sequence>
<dbReference type="AlphaFoldDB" id="A0A6G1WNY2"/>
<accession>A0A6G1WNY2</accession>
<evidence type="ECO:0000256" key="1">
    <source>
        <dbReference type="ARBA" id="ARBA00022603"/>
    </source>
</evidence>
<dbReference type="GO" id="GO:0008168">
    <property type="term" value="F:methyltransferase activity"/>
    <property type="evidence" value="ECO:0007669"/>
    <property type="project" value="UniProtKB-KW"/>
</dbReference>
<name>A0A6G1WNY2_9HYPH</name>
<dbReference type="InterPro" id="IPR041698">
    <property type="entry name" value="Methyltransf_25"/>
</dbReference>
<evidence type="ECO:0000259" key="3">
    <source>
        <dbReference type="Pfam" id="PF13649"/>
    </source>
</evidence>
<proteinExistence type="predicted"/>
<dbReference type="Gene3D" id="3.40.50.150">
    <property type="entry name" value="Vaccinia Virus protein VP39"/>
    <property type="match status" value="1"/>
</dbReference>
<dbReference type="PANTHER" id="PTHR43861:SF1">
    <property type="entry name" value="TRANS-ACONITATE 2-METHYLTRANSFERASE"/>
    <property type="match status" value="1"/>
</dbReference>
<feature type="domain" description="Methyltransferase" evidence="3">
    <location>
        <begin position="45"/>
        <end position="133"/>
    </location>
</feature>
<dbReference type="EMBL" id="WISB01000122">
    <property type="protein sequence ID" value="MQW71434.1"/>
    <property type="molecule type" value="Genomic_DNA"/>
</dbReference>